<organism evidence="3 4">
    <name type="scientific">Sphingopyxis fribergensis</name>
    <dbReference type="NCBI Taxonomy" id="1515612"/>
    <lineage>
        <taxon>Bacteria</taxon>
        <taxon>Pseudomonadati</taxon>
        <taxon>Pseudomonadota</taxon>
        <taxon>Alphaproteobacteria</taxon>
        <taxon>Sphingomonadales</taxon>
        <taxon>Sphingomonadaceae</taxon>
        <taxon>Sphingopyxis</taxon>
    </lineage>
</organism>
<feature type="signal peptide" evidence="2">
    <location>
        <begin position="1"/>
        <end position="28"/>
    </location>
</feature>
<keyword evidence="4" id="KW-1185">Reference proteome</keyword>
<protein>
    <submittedName>
        <fullName evidence="3">Putative secreted protein</fullName>
    </submittedName>
</protein>
<dbReference type="HOGENOM" id="CLU_806323_0_0_5"/>
<accession>A0A0A7PGJ0</accession>
<sequence>MKHNDQLARKMALVLTPALIAGASPAHAAWQSARTDGGMAAFNNDGKPAVPALIATCQKGTVFLYVNLAMDPEQESRTIGFKGQSSARTSDESFVRDATTGSWVTRPSAATLALFNDDEFTLSVMLNGLSIAGVTTQGYNDQGPDPQKGVNAALRPVFAACPGWRQQSSAALAPASVEQPSDGKKSKRKKAVKPMPPKPLPPTPISGPRAQAASPPSRIPLAIGYYAYVEGTFSTCAKPVITPRYFDGTRFWEESDLTDPDHRYSSQSVKWEMVAPNRFRITLRDRDENGQWGRHLSFSEYVITGPQSFTFIGTIGAPLTFNERHQLCTPSQLPAKARWYKERP</sequence>
<evidence type="ECO:0000256" key="1">
    <source>
        <dbReference type="SAM" id="MobiDB-lite"/>
    </source>
</evidence>
<reference evidence="3 4" key="1">
    <citation type="journal article" date="2015" name="Int. J. Syst. Evol. Microbiol.">
        <title>Description of Sphingopyxis fribergensis sp. nov. - a soil bacterium with the ability to degrade styrene and phenylacetic acid.</title>
        <authorList>
            <person name="Oelschlagel M."/>
            <person name="Ruckert C."/>
            <person name="Kalinowski J."/>
            <person name="Schmidt G."/>
            <person name="Schlomann M."/>
            <person name="Tischler D."/>
        </authorList>
    </citation>
    <scope>NUCLEOTIDE SEQUENCE [LARGE SCALE GENOMIC DNA]</scope>
    <source>
        <strain evidence="3 4">Kp5.2</strain>
    </source>
</reference>
<proteinExistence type="predicted"/>
<feature type="chain" id="PRO_5002042410" evidence="2">
    <location>
        <begin position="29"/>
        <end position="344"/>
    </location>
</feature>
<keyword evidence="2" id="KW-0732">Signal</keyword>
<name>A0A0A7PGJ0_9SPHN</name>
<dbReference type="AlphaFoldDB" id="A0A0A7PGJ0"/>
<feature type="region of interest" description="Disordered" evidence="1">
    <location>
        <begin position="170"/>
        <end position="213"/>
    </location>
</feature>
<evidence type="ECO:0000313" key="3">
    <source>
        <dbReference type="EMBL" id="AJA09094.1"/>
    </source>
</evidence>
<evidence type="ECO:0000313" key="4">
    <source>
        <dbReference type="Proteomes" id="UP000030907"/>
    </source>
</evidence>
<dbReference type="KEGG" id="sphk:SKP52_10965"/>
<feature type="compositionally biased region" description="Pro residues" evidence="1">
    <location>
        <begin position="194"/>
        <end position="205"/>
    </location>
</feature>
<dbReference type="STRING" id="1515612.SKP52_10965"/>
<dbReference type="Proteomes" id="UP000030907">
    <property type="component" value="Chromosome"/>
</dbReference>
<dbReference type="OrthoDB" id="7444491at2"/>
<evidence type="ECO:0000256" key="2">
    <source>
        <dbReference type="SAM" id="SignalP"/>
    </source>
</evidence>
<gene>
    <name evidence="3" type="ORF">SKP52_10965</name>
</gene>
<dbReference type="RefSeq" id="WP_039574697.1">
    <property type="nucleotide sequence ID" value="NZ_CP009122.1"/>
</dbReference>
<dbReference type="EMBL" id="CP009122">
    <property type="protein sequence ID" value="AJA09094.1"/>
    <property type="molecule type" value="Genomic_DNA"/>
</dbReference>